<gene>
    <name evidence="2" type="ORF">JKP88DRAFT_252976</name>
</gene>
<evidence type="ECO:0000313" key="3">
    <source>
        <dbReference type="Proteomes" id="UP000664859"/>
    </source>
</evidence>
<accession>A0A836CL13</accession>
<comment type="caution">
    <text evidence="2">The sequence shown here is derived from an EMBL/GenBank/DDBJ whole genome shotgun (WGS) entry which is preliminary data.</text>
</comment>
<feature type="region of interest" description="Disordered" evidence="1">
    <location>
        <begin position="79"/>
        <end position="99"/>
    </location>
</feature>
<reference evidence="2" key="1">
    <citation type="submission" date="2021-02" db="EMBL/GenBank/DDBJ databases">
        <title>First Annotated Genome of the Yellow-green Alga Tribonema minus.</title>
        <authorList>
            <person name="Mahan K.M."/>
        </authorList>
    </citation>
    <scope>NUCLEOTIDE SEQUENCE</scope>
    <source>
        <strain evidence="2">UTEX B ZZ1240</strain>
    </source>
</reference>
<organism evidence="2 3">
    <name type="scientific">Tribonema minus</name>
    <dbReference type="NCBI Taxonomy" id="303371"/>
    <lineage>
        <taxon>Eukaryota</taxon>
        <taxon>Sar</taxon>
        <taxon>Stramenopiles</taxon>
        <taxon>Ochrophyta</taxon>
        <taxon>PX clade</taxon>
        <taxon>Xanthophyceae</taxon>
        <taxon>Tribonematales</taxon>
        <taxon>Tribonemataceae</taxon>
        <taxon>Tribonema</taxon>
    </lineage>
</organism>
<proteinExistence type="predicted"/>
<dbReference type="Proteomes" id="UP000664859">
    <property type="component" value="Unassembled WGS sequence"/>
</dbReference>
<evidence type="ECO:0000256" key="1">
    <source>
        <dbReference type="SAM" id="MobiDB-lite"/>
    </source>
</evidence>
<dbReference type="EMBL" id="JAFCMP010000053">
    <property type="protein sequence ID" value="KAG5189324.1"/>
    <property type="molecule type" value="Genomic_DNA"/>
</dbReference>
<protein>
    <submittedName>
        <fullName evidence="2">Uncharacterized protein</fullName>
    </submittedName>
</protein>
<name>A0A836CL13_9STRA</name>
<dbReference type="AlphaFoldDB" id="A0A836CL13"/>
<evidence type="ECO:0000313" key="2">
    <source>
        <dbReference type="EMBL" id="KAG5189324.1"/>
    </source>
</evidence>
<sequence length="150" mass="14902">MARPSLSQSRRAQTAQCRSLPRAAAAAVAAVSAAGAINSISAVTRVSAVGGDCVPLWSVTAAAANGGSVPQPARRALVDEHRHAPPPPPPLCQLPAPSTASVPSLASTPWAGAASPCGASPLLLTAAAALRGRRGARSWMNTVAGPQTMS</sequence>
<keyword evidence="3" id="KW-1185">Reference proteome</keyword>